<gene>
    <name evidence="5" type="ORF">NK718_09330</name>
</gene>
<accession>A0ABT1LB47</accession>
<dbReference type="PANTHER" id="PTHR11808">
    <property type="entry name" value="TRANS-SULFURATION ENZYME FAMILY MEMBER"/>
    <property type="match status" value="1"/>
</dbReference>
<dbReference type="Proteomes" id="UP001205890">
    <property type="component" value="Unassembled WGS sequence"/>
</dbReference>
<dbReference type="InterPro" id="IPR000277">
    <property type="entry name" value="Cys/Met-Metab_PyrdxlP-dep_enz"/>
</dbReference>
<evidence type="ECO:0000256" key="2">
    <source>
        <dbReference type="ARBA" id="ARBA00009077"/>
    </source>
</evidence>
<comment type="similarity">
    <text evidence="2 4">Belongs to the trans-sulfuration enzymes family.</text>
</comment>
<dbReference type="SUPFAM" id="SSF53383">
    <property type="entry name" value="PLP-dependent transferases"/>
    <property type="match status" value="1"/>
</dbReference>
<evidence type="ECO:0000313" key="5">
    <source>
        <dbReference type="EMBL" id="MCP8938715.1"/>
    </source>
</evidence>
<sequence>MTASDRRSNAPWSKRTLSAQALGRIDPITKGVVPPIHVATTYIRDPDNQYSSGFVYGRPDNETVREAEAVIAMWEDAEAAMVFSSGMAAATSVVMALSPGDHIVAPTVMYWALRNWLLTEATRWGIAVDLVDTADLAAVKAALRPGRTKLVWLETPSNPLWSLADIAAIAELAHGVGARLAVDSTVATPVFTRPLELGADIVMHAATKALNGHSDVVAGVLACKLQDDFWSKIAAVRKNLGAVLGPFEAFLLIRGLRTLDLRVRTASATAATLAERFSTHAGVAQVLYPGLKSHPGHDIAAKQMQGGFGHMLSIRVKGGEAASIATAAAVTLWKRATSLGGVESLIEHRASIEGPGTPCPPDLLRLSAGIEDPDDLFADLDQALRAAHS</sequence>
<proteinExistence type="inferred from homology"/>
<dbReference type="CDD" id="cd00614">
    <property type="entry name" value="CGS_like"/>
    <property type="match status" value="1"/>
</dbReference>
<dbReference type="InterPro" id="IPR015422">
    <property type="entry name" value="PyrdxlP-dep_Trfase_small"/>
</dbReference>
<keyword evidence="5" id="KW-0808">Transferase</keyword>
<keyword evidence="5" id="KW-0032">Aminotransferase</keyword>
<evidence type="ECO:0000256" key="3">
    <source>
        <dbReference type="ARBA" id="ARBA00022898"/>
    </source>
</evidence>
<reference evidence="5 6" key="1">
    <citation type="submission" date="2022-07" db="EMBL/GenBank/DDBJ databases">
        <authorList>
            <person name="Li W.-J."/>
            <person name="Deng Q.-Q."/>
        </authorList>
    </citation>
    <scope>NUCLEOTIDE SEQUENCE [LARGE SCALE GENOMIC DNA]</scope>
    <source>
        <strain evidence="5 6">SYSU M60028</strain>
    </source>
</reference>
<dbReference type="EMBL" id="JANCLU010000007">
    <property type="protein sequence ID" value="MCP8938715.1"/>
    <property type="molecule type" value="Genomic_DNA"/>
</dbReference>
<dbReference type="InterPro" id="IPR015424">
    <property type="entry name" value="PyrdxlP-dep_Trfase"/>
</dbReference>
<evidence type="ECO:0000256" key="4">
    <source>
        <dbReference type="RuleBase" id="RU362118"/>
    </source>
</evidence>
<comment type="cofactor">
    <cofactor evidence="1 4">
        <name>pyridoxal 5'-phosphate</name>
        <dbReference type="ChEBI" id="CHEBI:597326"/>
    </cofactor>
</comment>
<organism evidence="5 6">
    <name type="scientific">Alsobacter ponti</name>
    <dbReference type="NCBI Taxonomy" id="2962936"/>
    <lineage>
        <taxon>Bacteria</taxon>
        <taxon>Pseudomonadati</taxon>
        <taxon>Pseudomonadota</taxon>
        <taxon>Alphaproteobacteria</taxon>
        <taxon>Hyphomicrobiales</taxon>
        <taxon>Alsobacteraceae</taxon>
        <taxon>Alsobacter</taxon>
    </lineage>
</organism>
<dbReference type="Gene3D" id="3.90.1150.10">
    <property type="entry name" value="Aspartate Aminotransferase, domain 1"/>
    <property type="match status" value="1"/>
</dbReference>
<dbReference type="InterPro" id="IPR015421">
    <property type="entry name" value="PyrdxlP-dep_Trfase_major"/>
</dbReference>
<name>A0ABT1LB47_9HYPH</name>
<dbReference type="PIRSF" id="PIRSF001434">
    <property type="entry name" value="CGS"/>
    <property type="match status" value="1"/>
</dbReference>
<comment type="caution">
    <text evidence="5">The sequence shown here is derived from an EMBL/GenBank/DDBJ whole genome shotgun (WGS) entry which is preliminary data.</text>
</comment>
<evidence type="ECO:0000313" key="6">
    <source>
        <dbReference type="Proteomes" id="UP001205890"/>
    </source>
</evidence>
<protein>
    <submittedName>
        <fullName evidence="5">Aminotransferase class I/II-fold pyridoxal phosphate-dependent enzyme</fullName>
    </submittedName>
</protein>
<evidence type="ECO:0000256" key="1">
    <source>
        <dbReference type="ARBA" id="ARBA00001933"/>
    </source>
</evidence>
<dbReference type="Pfam" id="PF01053">
    <property type="entry name" value="Cys_Met_Meta_PP"/>
    <property type="match status" value="1"/>
</dbReference>
<dbReference type="Gene3D" id="3.40.640.10">
    <property type="entry name" value="Type I PLP-dependent aspartate aminotransferase-like (Major domain)"/>
    <property type="match status" value="1"/>
</dbReference>
<dbReference type="PANTHER" id="PTHR11808:SF15">
    <property type="entry name" value="CYSTATHIONINE GAMMA-LYASE"/>
    <property type="match status" value="1"/>
</dbReference>
<keyword evidence="3 4" id="KW-0663">Pyridoxal phosphate</keyword>
<keyword evidence="6" id="KW-1185">Reference proteome</keyword>
<dbReference type="GO" id="GO:0008483">
    <property type="term" value="F:transaminase activity"/>
    <property type="evidence" value="ECO:0007669"/>
    <property type="project" value="UniProtKB-KW"/>
</dbReference>
<dbReference type="RefSeq" id="WP_254740907.1">
    <property type="nucleotide sequence ID" value="NZ_JANCLU010000007.1"/>
</dbReference>